<dbReference type="InterPro" id="IPR012668">
    <property type="entry name" value="CHP02466"/>
</dbReference>
<sequence length="195" mass="22287">KDPKGRQISNAYTGWQSNDGCDSHPSFIPLVNRIENTFSEEVLPFHGITTESGHRMKVKVGNMWANVNDKSAWNKPHLHNGCWYSGVFYIKADGDEGEFVALDTMPKVVNDHPSSDRTRENYDFPPTTGQLVLFPSALMHMVAPNLTDKDRYSVSFNCLVQNHTDKYHGEIQDWDENEFCFDLDERGNPIFRSSK</sequence>
<accession>A0A381ZYR7</accession>
<dbReference type="Gene3D" id="2.60.120.620">
    <property type="entry name" value="q2cbj1_9rhob like domain"/>
    <property type="match status" value="1"/>
</dbReference>
<feature type="non-terminal residue" evidence="1">
    <location>
        <position position="1"/>
    </location>
</feature>
<dbReference type="AlphaFoldDB" id="A0A381ZYR7"/>
<dbReference type="Pfam" id="PF13759">
    <property type="entry name" value="2OG-FeII_Oxy_5"/>
    <property type="match status" value="1"/>
</dbReference>
<evidence type="ECO:0000313" key="1">
    <source>
        <dbReference type="EMBL" id="SVA94455.1"/>
    </source>
</evidence>
<proteinExistence type="predicted"/>
<name>A0A381ZYR7_9ZZZZ</name>
<dbReference type="EMBL" id="UINC01023222">
    <property type="protein sequence ID" value="SVA94455.1"/>
    <property type="molecule type" value="Genomic_DNA"/>
</dbReference>
<dbReference type="NCBIfam" id="TIGR02466">
    <property type="entry name" value="TIGR02466 family protein"/>
    <property type="match status" value="1"/>
</dbReference>
<protein>
    <recommendedName>
        <fullName evidence="2">Fe2OG dioxygenase domain-containing protein</fullName>
    </recommendedName>
</protein>
<organism evidence="1">
    <name type="scientific">marine metagenome</name>
    <dbReference type="NCBI Taxonomy" id="408172"/>
    <lineage>
        <taxon>unclassified sequences</taxon>
        <taxon>metagenomes</taxon>
        <taxon>ecological metagenomes</taxon>
    </lineage>
</organism>
<evidence type="ECO:0008006" key="2">
    <source>
        <dbReference type="Google" id="ProtNLM"/>
    </source>
</evidence>
<gene>
    <name evidence="1" type="ORF">METZ01_LOCUS147309</name>
</gene>
<dbReference type="SUPFAM" id="SSF51197">
    <property type="entry name" value="Clavaminate synthase-like"/>
    <property type="match status" value="1"/>
</dbReference>
<reference evidence="1" key="1">
    <citation type="submission" date="2018-05" db="EMBL/GenBank/DDBJ databases">
        <authorList>
            <person name="Lanie J.A."/>
            <person name="Ng W.-L."/>
            <person name="Kazmierczak K.M."/>
            <person name="Andrzejewski T.M."/>
            <person name="Davidsen T.M."/>
            <person name="Wayne K.J."/>
            <person name="Tettelin H."/>
            <person name="Glass J.I."/>
            <person name="Rusch D."/>
            <person name="Podicherti R."/>
            <person name="Tsui H.-C.T."/>
            <person name="Winkler M.E."/>
        </authorList>
    </citation>
    <scope>NUCLEOTIDE SEQUENCE</scope>
</reference>